<dbReference type="GO" id="GO:0000287">
    <property type="term" value="F:magnesium ion binding"/>
    <property type="evidence" value="ECO:0007669"/>
    <property type="project" value="InterPro"/>
</dbReference>
<dbReference type="InterPro" id="IPR037143">
    <property type="entry name" value="4-PPantetheinyl_Trfase_dom_sf"/>
</dbReference>
<reference evidence="1" key="1">
    <citation type="submission" date="2021-01" db="EMBL/GenBank/DDBJ databases">
        <title>Whole genome shotgun sequence of Virgisporangium ochraceum NBRC 16418.</title>
        <authorList>
            <person name="Komaki H."/>
            <person name="Tamura T."/>
        </authorList>
    </citation>
    <scope>NUCLEOTIDE SEQUENCE</scope>
    <source>
        <strain evidence="1">NBRC 16418</strain>
    </source>
</reference>
<dbReference type="Gene3D" id="3.90.470.20">
    <property type="entry name" value="4'-phosphopantetheinyl transferase domain"/>
    <property type="match status" value="1"/>
</dbReference>
<keyword evidence="2" id="KW-1185">Reference proteome</keyword>
<organism evidence="1 2">
    <name type="scientific">Virgisporangium ochraceum</name>
    <dbReference type="NCBI Taxonomy" id="65505"/>
    <lineage>
        <taxon>Bacteria</taxon>
        <taxon>Bacillati</taxon>
        <taxon>Actinomycetota</taxon>
        <taxon>Actinomycetes</taxon>
        <taxon>Micromonosporales</taxon>
        <taxon>Micromonosporaceae</taxon>
        <taxon>Virgisporangium</taxon>
    </lineage>
</organism>
<dbReference type="Proteomes" id="UP000635606">
    <property type="component" value="Unassembled WGS sequence"/>
</dbReference>
<comment type="caution">
    <text evidence="1">The sequence shown here is derived from an EMBL/GenBank/DDBJ whole genome shotgun (WGS) entry which is preliminary data.</text>
</comment>
<accession>A0A8J4ECN9</accession>
<evidence type="ECO:0000313" key="2">
    <source>
        <dbReference type="Proteomes" id="UP000635606"/>
    </source>
</evidence>
<dbReference type="EMBL" id="BOPH01000082">
    <property type="protein sequence ID" value="GIJ70690.1"/>
    <property type="molecule type" value="Genomic_DNA"/>
</dbReference>
<dbReference type="AlphaFoldDB" id="A0A8J4ECN9"/>
<dbReference type="SUPFAM" id="SSF56214">
    <property type="entry name" value="4'-phosphopantetheinyl transferase"/>
    <property type="match status" value="1"/>
</dbReference>
<protein>
    <submittedName>
        <fullName evidence="1">Uncharacterized protein</fullName>
    </submittedName>
</protein>
<dbReference type="GO" id="GO:0006633">
    <property type="term" value="P:fatty acid biosynthetic process"/>
    <property type="evidence" value="ECO:0007669"/>
    <property type="project" value="InterPro"/>
</dbReference>
<dbReference type="GO" id="GO:0008897">
    <property type="term" value="F:holo-[acyl-carrier-protein] synthase activity"/>
    <property type="evidence" value="ECO:0007669"/>
    <property type="project" value="InterPro"/>
</dbReference>
<dbReference type="InterPro" id="IPR004568">
    <property type="entry name" value="Ppantetheine-prot_Trfase_dom"/>
</dbReference>
<dbReference type="NCBIfam" id="TIGR00556">
    <property type="entry name" value="pantethn_trn"/>
    <property type="match status" value="1"/>
</dbReference>
<sequence length="107" mass="11616">MVGRCGPVVLDRLLTSRELADARGARGLVWTRLAGRIAAKEATKKVLGSRGQTARWTEVEVRLGSHGEPYVELHGRTRLAAERCGLTGMLLSISHEKDVAIAVVLGW</sequence>
<proteinExistence type="predicted"/>
<gene>
    <name evidence="1" type="ORF">Voc01_056070</name>
</gene>
<name>A0A8J4ECN9_9ACTN</name>
<evidence type="ECO:0000313" key="1">
    <source>
        <dbReference type="EMBL" id="GIJ70690.1"/>
    </source>
</evidence>